<protein>
    <recommendedName>
        <fullName evidence="3">C2H2-type domain-containing protein</fullName>
    </recommendedName>
</protein>
<comment type="caution">
    <text evidence="4">The sequence shown here is derived from an EMBL/GenBank/DDBJ whole genome shotgun (WGS) entry which is preliminary data.</text>
</comment>
<name>A0A8H3E1C5_9AGAM</name>
<proteinExistence type="predicted"/>
<feature type="compositionally biased region" description="Basic residues" evidence="2">
    <location>
        <begin position="218"/>
        <end position="228"/>
    </location>
</feature>
<evidence type="ECO:0000313" key="4">
    <source>
        <dbReference type="EMBL" id="CAE7161991.1"/>
    </source>
</evidence>
<gene>
    <name evidence="4" type="ORF">RDB_LOCUS100736</name>
</gene>
<sequence length="265" mass="28765">MHARRSALGPGVKDAPLTGPDEQLQLDLYAETDTPLLRTDRLPPASFERPPQAESSRPRLPHFRPPTNDYSADLNLAELLMSDTDDSLGSAGLGHLTLSSLAPMRTQQSGAKFANAPSRAHRASSRFDMRFASRSVPMDSTPSMPSLSWSPSSTNSSPATTSSKLSPDQLSTAEPQRTSQPDQEPTPKDEPSSPPTPKARSTPVEAATSPTSNTTSKRPARTTRRSPAPRRQECTTCGKRFQRPCQLVTHIRSHTGEQLFIGTAR</sequence>
<keyword evidence="1" id="KW-0863">Zinc-finger</keyword>
<keyword evidence="1" id="KW-0479">Metal-binding</keyword>
<dbReference type="EMBL" id="CAJNJQ010002122">
    <property type="protein sequence ID" value="CAE7161991.1"/>
    <property type="molecule type" value="Genomic_DNA"/>
</dbReference>
<feature type="compositionally biased region" description="Polar residues" evidence="2">
    <location>
        <begin position="164"/>
        <end position="183"/>
    </location>
</feature>
<evidence type="ECO:0000256" key="1">
    <source>
        <dbReference type="PROSITE-ProRule" id="PRU00042"/>
    </source>
</evidence>
<reference evidence="4" key="1">
    <citation type="submission" date="2021-01" db="EMBL/GenBank/DDBJ databases">
        <authorList>
            <person name="Kaushik A."/>
        </authorList>
    </citation>
    <scope>NUCLEOTIDE SEQUENCE</scope>
    <source>
        <strain evidence="4">AG5</strain>
    </source>
</reference>
<feature type="region of interest" description="Disordered" evidence="2">
    <location>
        <begin position="1"/>
        <end position="69"/>
    </location>
</feature>
<dbReference type="SUPFAM" id="SSF57667">
    <property type="entry name" value="beta-beta-alpha zinc fingers"/>
    <property type="match status" value="1"/>
</dbReference>
<dbReference type="InterPro" id="IPR013087">
    <property type="entry name" value="Znf_C2H2_type"/>
</dbReference>
<feature type="domain" description="C2H2-type" evidence="3">
    <location>
        <begin position="232"/>
        <end position="259"/>
    </location>
</feature>
<evidence type="ECO:0000313" key="5">
    <source>
        <dbReference type="Proteomes" id="UP000663827"/>
    </source>
</evidence>
<dbReference type="Proteomes" id="UP000663827">
    <property type="component" value="Unassembled WGS sequence"/>
</dbReference>
<dbReference type="PROSITE" id="PS00028">
    <property type="entry name" value="ZINC_FINGER_C2H2_1"/>
    <property type="match status" value="1"/>
</dbReference>
<dbReference type="InterPro" id="IPR036236">
    <property type="entry name" value="Znf_C2H2_sf"/>
</dbReference>
<dbReference type="PROSITE" id="PS50157">
    <property type="entry name" value="ZINC_FINGER_C2H2_2"/>
    <property type="match status" value="1"/>
</dbReference>
<feature type="compositionally biased region" description="Low complexity" evidence="2">
    <location>
        <begin position="140"/>
        <end position="163"/>
    </location>
</feature>
<accession>A0A8H3E1C5</accession>
<organism evidence="4 5">
    <name type="scientific">Rhizoctonia solani</name>
    <dbReference type="NCBI Taxonomy" id="456999"/>
    <lineage>
        <taxon>Eukaryota</taxon>
        <taxon>Fungi</taxon>
        <taxon>Dikarya</taxon>
        <taxon>Basidiomycota</taxon>
        <taxon>Agaricomycotina</taxon>
        <taxon>Agaricomycetes</taxon>
        <taxon>Cantharellales</taxon>
        <taxon>Ceratobasidiaceae</taxon>
        <taxon>Rhizoctonia</taxon>
    </lineage>
</organism>
<keyword evidence="1" id="KW-0862">Zinc</keyword>
<dbReference type="AlphaFoldDB" id="A0A8H3E1C5"/>
<dbReference type="GO" id="GO:0008270">
    <property type="term" value="F:zinc ion binding"/>
    <property type="evidence" value="ECO:0007669"/>
    <property type="project" value="UniProtKB-KW"/>
</dbReference>
<evidence type="ECO:0000259" key="3">
    <source>
        <dbReference type="PROSITE" id="PS50157"/>
    </source>
</evidence>
<feature type="region of interest" description="Disordered" evidence="2">
    <location>
        <begin position="108"/>
        <end position="236"/>
    </location>
</feature>
<evidence type="ECO:0000256" key="2">
    <source>
        <dbReference type="SAM" id="MobiDB-lite"/>
    </source>
</evidence>
<dbReference type="Gene3D" id="3.30.160.60">
    <property type="entry name" value="Classic Zinc Finger"/>
    <property type="match status" value="1"/>
</dbReference>